<dbReference type="InterPro" id="IPR050272">
    <property type="entry name" value="Isochorismatase-like_hydrls"/>
</dbReference>
<dbReference type="STRING" id="137265.SAMN05421684_4342"/>
<dbReference type="EMBL" id="FNQB01000002">
    <property type="protein sequence ID" value="SDZ30501.1"/>
    <property type="molecule type" value="Genomic_DNA"/>
</dbReference>
<accession>A0A1H3RZ21</accession>
<dbReference type="Proteomes" id="UP000199632">
    <property type="component" value="Unassembled WGS sequence"/>
</dbReference>
<name>A0A1H3RZ21_9ACTN</name>
<sequence length="194" mass="21550">MNRALFVIDAQESFHQREIWRAGSNPDFVPNVNSLVDYFRANGDLVIWVLHSEPGTKGVFDPANGHVRLLDGLQPPREDEPTLIKTSHNVFTTTNAGQFLMERRIFDLTVCGIRTEQCVETTARVGGDLGYAVTFVTDATLTFPIPHRDAVDATVEEILADPRTLGVEAIVERTERVLDGRFATVRTVAEVTKA</sequence>
<dbReference type="PANTHER" id="PTHR43540">
    <property type="entry name" value="PEROXYUREIDOACRYLATE/UREIDOACRYLATE AMIDOHYDROLASE-RELATED"/>
    <property type="match status" value="1"/>
</dbReference>
<evidence type="ECO:0000259" key="2">
    <source>
        <dbReference type="Pfam" id="PF00857"/>
    </source>
</evidence>
<dbReference type="GO" id="GO:0016787">
    <property type="term" value="F:hydrolase activity"/>
    <property type="evidence" value="ECO:0007669"/>
    <property type="project" value="UniProtKB-KW"/>
</dbReference>
<evidence type="ECO:0000256" key="1">
    <source>
        <dbReference type="ARBA" id="ARBA00022801"/>
    </source>
</evidence>
<proteinExistence type="predicted"/>
<keyword evidence="1" id="KW-0378">Hydrolase</keyword>
<dbReference type="Gene3D" id="3.40.50.850">
    <property type="entry name" value="Isochorismatase-like"/>
    <property type="match status" value="1"/>
</dbReference>
<organism evidence="3 4">
    <name type="scientific">Asanoa ishikariensis</name>
    <dbReference type="NCBI Taxonomy" id="137265"/>
    <lineage>
        <taxon>Bacteria</taxon>
        <taxon>Bacillati</taxon>
        <taxon>Actinomycetota</taxon>
        <taxon>Actinomycetes</taxon>
        <taxon>Micromonosporales</taxon>
        <taxon>Micromonosporaceae</taxon>
        <taxon>Asanoa</taxon>
    </lineage>
</organism>
<dbReference type="InterPro" id="IPR036380">
    <property type="entry name" value="Isochorismatase-like_sf"/>
</dbReference>
<feature type="domain" description="Isochorismatase-like" evidence="2">
    <location>
        <begin position="4"/>
        <end position="150"/>
    </location>
</feature>
<protein>
    <submittedName>
        <fullName evidence="3">Nicotinamidase-related amidase</fullName>
    </submittedName>
</protein>
<dbReference type="Pfam" id="PF00857">
    <property type="entry name" value="Isochorismatase"/>
    <property type="match status" value="1"/>
</dbReference>
<dbReference type="SUPFAM" id="SSF52499">
    <property type="entry name" value="Isochorismatase-like hydrolases"/>
    <property type="match status" value="1"/>
</dbReference>
<dbReference type="AlphaFoldDB" id="A0A1H3RZ21"/>
<dbReference type="InterPro" id="IPR000868">
    <property type="entry name" value="Isochorismatase-like_dom"/>
</dbReference>
<evidence type="ECO:0000313" key="3">
    <source>
        <dbReference type="EMBL" id="SDZ30501.1"/>
    </source>
</evidence>
<reference evidence="4" key="1">
    <citation type="submission" date="2016-10" db="EMBL/GenBank/DDBJ databases">
        <authorList>
            <person name="Varghese N."/>
            <person name="Submissions S."/>
        </authorList>
    </citation>
    <scope>NUCLEOTIDE SEQUENCE [LARGE SCALE GENOMIC DNA]</scope>
    <source>
        <strain evidence="4">DSM 44718</strain>
    </source>
</reference>
<dbReference type="RefSeq" id="WP_090795506.1">
    <property type="nucleotide sequence ID" value="NZ_BOND01000020.1"/>
</dbReference>
<dbReference type="OrthoDB" id="9794942at2"/>
<evidence type="ECO:0000313" key="4">
    <source>
        <dbReference type="Proteomes" id="UP000199632"/>
    </source>
</evidence>
<keyword evidence="4" id="KW-1185">Reference proteome</keyword>
<dbReference type="PANTHER" id="PTHR43540:SF6">
    <property type="entry name" value="ISOCHORISMATASE-LIKE DOMAIN-CONTAINING PROTEIN"/>
    <property type="match status" value="1"/>
</dbReference>
<gene>
    <name evidence="3" type="ORF">SAMN05421684_4342</name>
</gene>